<dbReference type="AlphaFoldDB" id="A0A482W9Q9"/>
<dbReference type="Proteomes" id="UP000292052">
    <property type="component" value="Unassembled WGS sequence"/>
</dbReference>
<protein>
    <submittedName>
        <fullName evidence="3">WAS/WASL-interacting protein family member 2</fullName>
    </submittedName>
</protein>
<feature type="compositionally biased region" description="Low complexity" evidence="1">
    <location>
        <begin position="110"/>
        <end position="125"/>
    </location>
</feature>
<feature type="compositionally biased region" description="Polar residues" evidence="1">
    <location>
        <begin position="131"/>
        <end position="143"/>
    </location>
</feature>
<evidence type="ECO:0000313" key="3">
    <source>
        <dbReference type="EMBL" id="RZC41844.1"/>
    </source>
</evidence>
<dbReference type="GO" id="GO:0003779">
    <property type="term" value="F:actin binding"/>
    <property type="evidence" value="ECO:0007669"/>
    <property type="project" value="InterPro"/>
</dbReference>
<dbReference type="OrthoDB" id="5877983at2759"/>
<feature type="region of interest" description="Disordered" evidence="1">
    <location>
        <begin position="102"/>
        <end position="163"/>
    </location>
</feature>
<organism evidence="3 4">
    <name type="scientific">Asbolus verrucosus</name>
    <name type="common">Desert ironclad beetle</name>
    <dbReference type="NCBI Taxonomy" id="1661398"/>
    <lineage>
        <taxon>Eukaryota</taxon>
        <taxon>Metazoa</taxon>
        <taxon>Ecdysozoa</taxon>
        <taxon>Arthropoda</taxon>
        <taxon>Hexapoda</taxon>
        <taxon>Insecta</taxon>
        <taxon>Pterygota</taxon>
        <taxon>Neoptera</taxon>
        <taxon>Endopterygota</taxon>
        <taxon>Coleoptera</taxon>
        <taxon>Polyphaga</taxon>
        <taxon>Cucujiformia</taxon>
        <taxon>Tenebrionidae</taxon>
        <taxon>Pimeliinae</taxon>
        <taxon>Asbolus</taxon>
    </lineage>
</organism>
<dbReference type="PROSITE" id="PS51082">
    <property type="entry name" value="WH2"/>
    <property type="match status" value="1"/>
</dbReference>
<evidence type="ECO:0000256" key="1">
    <source>
        <dbReference type="SAM" id="MobiDB-lite"/>
    </source>
</evidence>
<feature type="region of interest" description="Disordered" evidence="1">
    <location>
        <begin position="315"/>
        <end position="401"/>
    </location>
</feature>
<comment type="caution">
    <text evidence="3">The sequence shown here is derived from an EMBL/GenBank/DDBJ whole genome shotgun (WGS) entry which is preliminary data.</text>
</comment>
<evidence type="ECO:0000313" key="4">
    <source>
        <dbReference type="Proteomes" id="UP000292052"/>
    </source>
</evidence>
<dbReference type="EMBL" id="QDEB01013593">
    <property type="protein sequence ID" value="RZC41844.1"/>
    <property type="molecule type" value="Genomic_DNA"/>
</dbReference>
<dbReference type="SMART" id="SM00246">
    <property type="entry name" value="WH2"/>
    <property type="match status" value="1"/>
</dbReference>
<dbReference type="STRING" id="1661398.A0A482W9Q9"/>
<accession>A0A482W9Q9</accession>
<dbReference type="InterPro" id="IPR003124">
    <property type="entry name" value="WH2_dom"/>
</dbReference>
<feature type="region of interest" description="Disordered" evidence="1">
    <location>
        <begin position="187"/>
        <end position="224"/>
    </location>
</feature>
<feature type="compositionally biased region" description="Polar residues" evidence="1">
    <location>
        <begin position="187"/>
        <end position="223"/>
    </location>
</feature>
<dbReference type="Pfam" id="PF02205">
    <property type="entry name" value="WH2"/>
    <property type="match status" value="1"/>
</dbReference>
<feature type="compositionally biased region" description="Low complexity" evidence="1">
    <location>
        <begin position="340"/>
        <end position="354"/>
    </location>
</feature>
<feature type="region of interest" description="Disordered" evidence="1">
    <location>
        <begin position="236"/>
        <end position="293"/>
    </location>
</feature>
<feature type="compositionally biased region" description="Polar residues" evidence="1">
    <location>
        <begin position="360"/>
        <end position="388"/>
    </location>
</feature>
<feature type="compositionally biased region" description="Basic and acidic residues" evidence="1">
    <location>
        <begin position="315"/>
        <end position="326"/>
    </location>
</feature>
<sequence length="401" mass="42661">MPGPPPPPPPNVMPPPPPLAPTTLPKGGKSDDRAALLKSIQKGTKLKKTVTNDKSAPMIGGKISNNNSTVVSPSSVGATPASTPNGLNLGGLFAGGMPKLKPTGKLSGANQNFSNSINNNDNSSNRRPAFTPQSIKNSSSLQNELKKQMANDNRNRGPPPPAPIRNVSIFFLLFQTARTQFSCIASASEENGPRQQSSIKDTSTNGVHSRQSSLHSNFQIKSSTLHRKVKSNANLSTLDQPHSINGFGQPSKPVISHGKPNLAPKPPTLNAKPLAPPKKLLINGKPPRHERPSEIRHSEEFIFRHRTILGQFDGKSKSETQTDVKRTTKRASTFHTIATAASSPASRKPSSFSPFENQLRETSQPRTTASSICLTSTAKSHATSTPTQDVAVESASGGTGK</sequence>
<feature type="domain" description="WH2" evidence="2">
    <location>
        <begin position="32"/>
        <end position="49"/>
    </location>
</feature>
<evidence type="ECO:0000259" key="2">
    <source>
        <dbReference type="PROSITE" id="PS51082"/>
    </source>
</evidence>
<reference evidence="3 4" key="1">
    <citation type="submission" date="2017-03" db="EMBL/GenBank/DDBJ databases">
        <title>Genome of the blue death feigning beetle - Asbolus verrucosus.</title>
        <authorList>
            <person name="Rider S.D."/>
        </authorList>
    </citation>
    <scope>NUCLEOTIDE SEQUENCE [LARGE SCALE GENOMIC DNA]</scope>
    <source>
        <strain evidence="3">Butters</strain>
        <tissue evidence="3">Head and leg muscle</tissue>
    </source>
</reference>
<feature type="compositionally biased region" description="Pro residues" evidence="1">
    <location>
        <begin position="1"/>
        <end position="20"/>
    </location>
</feature>
<gene>
    <name evidence="3" type="ORF">BDFB_003891</name>
</gene>
<feature type="compositionally biased region" description="Polar residues" evidence="1">
    <location>
        <begin position="236"/>
        <end position="248"/>
    </location>
</feature>
<feature type="compositionally biased region" description="Low complexity" evidence="1">
    <location>
        <begin position="64"/>
        <end position="76"/>
    </location>
</feature>
<keyword evidence="4" id="KW-1185">Reference proteome</keyword>
<feature type="compositionally biased region" description="Basic and acidic residues" evidence="1">
    <location>
        <begin position="144"/>
        <end position="155"/>
    </location>
</feature>
<proteinExistence type="predicted"/>
<feature type="region of interest" description="Disordered" evidence="1">
    <location>
        <begin position="1"/>
        <end position="83"/>
    </location>
</feature>
<name>A0A482W9Q9_ASBVE</name>